<proteinExistence type="predicted"/>
<accession>A0ABQ9ZKF1</accession>
<comment type="caution">
    <text evidence="1">The sequence shown here is derived from an EMBL/GenBank/DDBJ whole genome shotgun (WGS) entry which is preliminary data.</text>
</comment>
<evidence type="ECO:0000313" key="1">
    <source>
        <dbReference type="EMBL" id="KAK4013045.1"/>
    </source>
</evidence>
<keyword evidence="2" id="KW-1185">Reference proteome</keyword>
<dbReference type="Proteomes" id="UP001234178">
    <property type="component" value="Unassembled WGS sequence"/>
</dbReference>
<organism evidence="1 2">
    <name type="scientific">Daphnia magna</name>
    <dbReference type="NCBI Taxonomy" id="35525"/>
    <lineage>
        <taxon>Eukaryota</taxon>
        <taxon>Metazoa</taxon>
        <taxon>Ecdysozoa</taxon>
        <taxon>Arthropoda</taxon>
        <taxon>Crustacea</taxon>
        <taxon>Branchiopoda</taxon>
        <taxon>Diplostraca</taxon>
        <taxon>Cladocera</taxon>
        <taxon>Anomopoda</taxon>
        <taxon>Daphniidae</taxon>
        <taxon>Daphnia</taxon>
    </lineage>
</organism>
<name>A0ABQ9ZKF1_9CRUS</name>
<sequence length="82" mass="9014">MIKKGQVVDDVLVAMLEDAALGLMIEVVMHEEQLVENAAINYYLFTTLLNHKLLDLDIWSTGILLSAIGNTSLCNDPTVNTP</sequence>
<protein>
    <submittedName>
        <fullName evidence="1">Uncharacterized protein</fullName>
    </submittedName>
</protein>
<dbReference type="EMBL" id="JAOYFB010000004">
    <property type="protein sequence ID" value="KAK4013045.1"/>
    <property type="molecule type" value="Genomic_DNA"/>
</dbReference>
<gene>
    <name evidence="1" type="ORF">OUZ56_025289</name>
</gene>
<reference evidence="1 2" key="1">
    <citation type="journal article" date="2023" name="Nucleic Acids Res.">
        <title>The hologenome of Daphnia magna reveals possible DNA methylation and microbiome-mediated evolution of the host genome.</title>
        <authorList>
            <person name="Chaturvedi A."/>
            <person name="Li X."/>
            <person name="Dhandapani V."/>
            <person name="Marshall H."/>
            <person name="Kissane S."/>
            <person name="Cuenca-Cambronero M."/>
            <person name="Asole G."/>
            <person name="Calvet F."/>
            <person name="Ruiz-Romero M."/>
            <person name="Marangio P."/>
            <person name="Guigo R."/>
            <person name="Rago D."/>
            <person name="Mirbahai L."/>
            <person name="Eastwood N."/>
            <person name="Colbourne J.K."/>
            <person name="Zhou J."/>
            <person name="Mallon E."/>
            <person name="Orsini L."/>
        </authorList>
    </citation>
    <scope>NUCLEOTIDE SEQUENCE [LARGE SCALE GENOMIC DNA]</scope>
    <source>
        <strain evidence="1">LRV0_1</strain>
    </source>
</reference>
<evidence type="ECO:0000313" key="2">
    <source>
        <dbReference type="Proteomes" id="UP001234178"/>
    </source>
</evidence>